<dbReference type="PANTHER" id="PTHR30437:SF4">
    <property type="entry name" value="TRANSCRIPTION ELONGATION FACTOR GREA"/>
    <property type="match status" value="1"/>
</dbReference>
<dbReference type="InterPro" id="IPR001437">
    <property type="entry name" value="Tscrpt_elong_fac_GreA/B_C"/>
</dbReference>
<dbReference type="SUPFAM" id="SSF54534">
    <property type="entry name" value="FKBP-like"/>
    <property type="match status" value="1"/>
</dbReference>
<evidence type="ECO:0000256" key="5">
    <source>
        <dbReference type="HAMAP-Rule" id="MF_00105"/>
    </source>
</evidence>
<evidence type="ECO:0000256" key="4">
    <source>
        <dbReference type="ARBA" id="ARBA00024916"/>
    </source>
</evidence>
<dbReference type="GO" id="GO:0003746">
    <property type="term" value="F:translation elongation factor activity"/>
    <property type="evidence" value="ECO:0007669"/>
    <property type="project" value="UniProtKB-KW"/>
</dbReference>
<dbReference type="NCBIfam" id="NF001261">
    <property type="entry name" value="PRK00226.1-2"/>
    <property type="match status" value="1"/>
</dbReference>
<dbReference type="PANTHER" id="PTHR30437">
    <property type="entry name" value="TRANSCRIPTION ELONGATION FACTOR GREA"/>
    <property type="match status" value="1"/>
</dbReference>
<proteinExistence type="inferred from homology"/>
<evidence type="ECO:0000259" key="8">
    <source>
        <dbReference type="Pfam" id="PF03449"/>
    </source>
</evidence>
<evidence type="ECO:0000256" key="2">
    <source>
        <dbReference type="ARBA" id="ARBA00023125"/>
    </source>
</evidence>
<keyword evidence="1 5" id="KW-0805">Transcription regulation</keyword>
<dbReference type="PIRSF" id="PIRSF006092">
    <property type="entry name" value="GreA_GreB"/>
    <property type="match status" value="1"/>
</dbReference>
<keyword evidence="10" id="KW-1185">Reference proteome</keyword>
<protein>
    <recommendedName>
        <fullName evidence="5 6">Transcription elongation factor GreA</fullName>
    </recommendedName>
    <alternativeName>
        <fullName evidence="5">Transcript cleavage factor GreA</fullName>
    </alternativeName>
</protein>
<reference evidence="9" key="1">
    <citation type="submission" date="2022-07" db="EMBL/GenBank/DDBJ databases">
        <title>Arcobacter roscoffensis sp. nov., a marine bacterium isolated from coastal seawater collected from Roscoff, France.</title>
        <authorList>
            <person name="Pascual J."/>
            <person name="Lepeaux C."/>
            <person name="Methner A."/>
            <person name="Overmann J."/>
        </authorList>
    </citation>
    <scope>NUCLEOTIDE SEQUENCE</scope>
    <source>
        <strain evidence="9">ARW1-2F2</strain>
    </source>
</reference>
<dbReference type="EMBL" id="CP100595">
    <property type="protein sequence ID" value="UTJ07287.1"/>
    <property type="molecule type" value="Genomic_DNA"/>
</dbReference>
<sequence length="161" mass="17590">MEKEPMTNAGYAKITGELDFLKSKERPHTVIELDEARQLGDLKENAEYHAAKDKLALIDAQIAELGAVISKAVIIDPSTLPHDRISFGSTVKLVDTATDEEFTYAIVGGVESSAEKGLISFNSPLAKQLLGKEEGDEVTATLPGTTRTFEILEVFYKEFSL</sequence>
<dbReference type="Proteomes" id="UP001060012">
    <property type="component" value="Chromosome"/>
</dbReference>
<dbReference type="HAMAP" id="MF_00105">
    <property type="entry name" value="GreA_GreB"/>
    <property type="match status" value="1"/>
</dbReference>
<evidence type="ECO:0000313" key="9">
    <source>
        <dbReference type="EMBL" id="UTJ07287.1"/>
    </source>
</evidence>
<dbReference type="InterPro" id="IPR023459">
    <property type="entry name" value="Tscrpt_elong_fac_GreA/B_fam"/>
</dbReference>
<dbReference type="InterPro" id="IPR036953">
    <property type="entry name" value="GreA/GreB_C_sf"/>
</dbReference>
<evidence type="ECO:0000313" key="10">
    <source>
        <dbReference type="Proteomes" id="UP001060012"/>
    </source>
</evidence>
<dbReference type="NCBIfam" id="TIGR01462">
    <property type="entry name" value="greA"/>
    <property type="match status" value="1"/>
</dbReference>
<dbReference type="InterPro" id="IPR028624">
    <property type="entry name" value="Tscrpt_elong_fac_GreA/B"/>
</dbReference>
<feature type="domain" description="Transcription elongation factor GreA/GreB C-terminal" evidence="7">
    <location>
        <begin position="81"/>
        <end position="154"/>
    </location>
</feature>
<dbReference type="InterPro" id="IPR036805">
    <property type="entry name" value="Tscrpt_elong_fac_GreA/B_N_sf"/>
</dbReference>
<evidence type="ECO:0000256" key="1">
    <source>
        <dbReference type="ARBA" id="ARBA00023015"/>
    </source>
</evidence>
<dbReference type="Pfam" id="PF01272">
    <property type="entry name" value="GreA_GreB"/>
    <property type="match status" value="1"/>
</dbReference>
<dbReference type="NCBIfam" id="NF001263">
    <property type="entry name" value="PRK00226.1-4"/>
    <property type="match status" value="1"/>
</dbReference>
<evidence type="ECO:0000256" key="3">
    <source>
        <dbReference type="ARBA" id="ARBA00023163"/>
    </source>
</evidence>
<organism evidence="9 10">
    <name type="scientific">Arcobacter roscoffensis</name>
    <dbReference type="NCBI Taxonomy" id="2961520"/>
    <lineage>
        <taxon>Bacteria</taxon>
        <taxon>Pseudomonadati</taxon>
        <taxon>Campylobacterota</taxon>
        <taxon>Epsilonproteobacteria</taxon>
        <taxon>Campylobacterales</taxon>
        <taxon>Arcobacteraceae</taxon>
        <taxon>Arcobacter</taxon>
    </lineage>
</organism>
<keyword evidence="9" id="KW-0251">Elongation factor</keyword>
<feature type="domain" description="Transcription elongation factor GreA/GreB N-terminal" evidence="8">
    <location>
        <begin position="5"/>
        <end position="74"/>
    </location>
</feature>
<dbReference type="InterPro" id="IPR022691">
    <property type="entry name" value="Tscrpt_elong_fac_GreA/B_N"/>
</dbReference>
<dbReference type="Gene3D" id="3.10.50.30">
    <property type="entry name" value="Transcription elongation factor, GreA/GreB, C-terminal domain"/>
    <property type="match status" value="1"/>
</dbReference>
<dbReference type="SUPFAM" id="SSF46557">
    <property type="entry name" value="GreA transcript cleavage protein, N-terminal domain"/>
    <property type="match status" value="1"/>
</dbReference>
<comment type="function">
    <text evidence="4 5 6">Necessary for efficient RNA polymerase transcription elongation past template-encoded arresting sites. The arresting sites in DNA have the property of trapping a certain fraction of elongating RNA polymerases that pass through, resulting in locked ternary complexes. Cleavage of the nascent transcript by cleavage factors such as GreA or GreB allows the resumption of elongation from the new 3'terminus. GreA releases sequences of 2 to 3 nucleotides.</text>
</comment>
<keyword evidence="2 5" id="KW-0238">DNA-binding</keyword>
<dbReference type="Pfam" id="PF03449">
    <property type="entry name" value="GreA_GreB_N"/>
    <property type="match status" value="1"/>
</dbReference>
<dbReference type="RefSeq" id="WP_254577465.1">
    <property type="nucleotide sequence ID" value="NZ_CP100595.1"/>
</dbReference>
<name>A0ABY5E6N0_9BACT</name>
<keyword evidence="9" id="KW-0648">Protein biosynthesis</keyword>
<evidence type="ECO:0000259" key="7">
    <source>
        <dbReference type="Pfam" id="PF01272"/>
    </source>
</evidence>
<dbReference type="Gene3D" id="1.10.287.180">
    <property type="entry name" value="Transcription elongation factor, GreA/GreB, N-terminal domain"/>
    <property type="match status" value="1"/>
</dbReference>
<evidence type="ECO:0000256" key="6">
    <source>
        <dbReference type="RuleBase" id="RU000556"/>
    </source>
</evidence>
<dbReference type="InterPro" id="IPR006359">
    <property type="entry name" value="Tscrpt_elong_fac_GreA"/>
</dbReference>
<comment type="similarity">
    <text evidence="5 6">Belongs to the GreA/GreB family.</text>
</comment>
<gene>
    <name evidence="5 9" type="primary">greA</name>
    <name evidence="9" type="ORF">NJU99_04140</name>
</gene>
<keyword evidence="3 5" id="KW-0804">Transcription</keyword>
<accession>A0ABY5E6N0</accession>